<feature type="non-terminal residue" evidence="1">
    <location>
        <position position="35"/>
    </location>
</feature>
<protein>
    <submittedName>
        <fullName evidence="1">Uncharacterized protein</fullName>
    </submittedName>
</protein>
<accession>A0A6J4LS06</accession>
<proteinExistence type="predicted"/>
<organism evidence="1">
    <name type="scientific">uncultured Chloroflexia bacterium</name>
    <dbReference type="NCBI Taxonomy" id="1672391"/>
    <lineage>
        <taxon>Bacteria</taxon>
        <taxon>Bacillati</taxon>
        <taxon>Chloroflexota</taxon>
        <taxon>Chloroflexia</taxon>
        <taxon>environmental samples</taxon>
    </lineage>
</organism>
<dbReference type="EMBL" id="CADCTR010002229">
    <property type="protein sequence ID" value="CAA9340129.1"/>
    <property type="molecule type" value="Genomic_DNA"/>
</dbReference>
<reference evidence="1" key="1">
    <citation type="submission" date="2020-02" db="EMBL/GenBank/DDBJ databases">
        <authorList>
            <person name="Meier V. D."/>
        </authorList>
    </citation>
    <scope>NUCLEOTIDE SEQUENCE</scope>
    <source>
        <strain evidence="1">AVDCRST_MAG93</strain>
    </source>
</reference>
<dbReference type="AlphaFoldDB" id="A0A6J4LS06"/>
<sequence>MRQAQRIIGPGMQLESIVTIHAARCNQFAMLLPME</sequence>
<evidence type="ECO:0000313" key="1">
    <source>
        <dbReference type="EMBL" id="CAA9340129.1"/>
    </source>
</evidence>
<name>A0A6J4LS06_9CHLR</name>
<gene>
    <name evidence="1" type="ORF">AVDCRST_MAG93-6613</name>
</gene>